<gene>
    <name evidence="1" type="primary">106095428</name>
</gene>
<keyword evidence="2" id="KW-1185">Reference proteome</keyword>
<accession>A0A1I8PFX6</accession>
<dbReference type="AlphaFoldDB" id="A0A1I8PFX6"/>
<reference evidence="1" key="1">
    <citation type="submission" date="2020-05" db="UniProtKB">
        <authorList>
            <consortium name="EnsemblMetazoa"/>
        </authorList>
    </citation>
    <scope>IDENTIFICATION</scope>
    <source>
        <strain evidence="1">USDA</strain>
    </source>
</reference>
<evidence type="ECO:0000313" key="2">
    <source>
        <dbReference type="Proteomes" id="UP000095300"/>
    </source>
</evidence>
<dbReference type="Proteomes" id="UP000095300">
    <property type="component" value="Unassembled WGS sequence"/>
</dbReference>
<sequence>MPLFKFGNRNDACNYRGISVLSAIPKLMKNILTKSISHQASSVLSSCQHGFRISRSTITNLLEFTCLVNDAFRGNGQSDTVYSDFSKAFEKVNHTLLMMILDLYGFSNSV</sequence>
<name>A0A1I8PFX6_STOCA</name>
<dbReference type="PANTHER" id="PTHR33332">
    <property type="entry name" value="REVERSE TRANSCRIPTASE DOMAIN-CONTAINING PROTEIN"/>
    <property type="match status" value="1"/>
</dbReference>
<evidence type="ECO:0000313" key="1">
    <source>
        <dbReference type="EnsemblMetazoa" id="SCAU007687-PA"/>
    </source>
</evidence>
<dbReference type="VEuPathDB" id="VectorBase:SCAU007687"/>
<organism evidence="1 2">
    <name type="scientific">Stomoxys calcitrans</name>
    <name type="common">Stable fly</name>
    <name type="synonym">Conops calcitrans</name>
    <dbReference type="NCBI Taxonomy" id="35570"/>
    <lineage>
        <taxon>Eukaryota</taxon>
        <taxon>Metazoa</taxon>
        <taxon>Ecdysozoa</taxon>
        <taxon>Arthropoda</taxon>
        <taxon>Hexapoda</taxon>
        <taxon>Insecta</taxon>
        <taxon>Pterygota</taxon>
        <taxon>Neoptera</taxon>
        <taxon>Endopterygota</taxon>
        <taxon>Diptera</taxon>
        <taxon>Brachycera</taxon>
        <taxon>Muscomorpha</taxon>
        <taxon>Muscoidea</taxon>
        <taxon>Muscidae</taxon>
        <taxon>Stomoxys</taxon>
    </lineage>
</organism>
<dbReference type="STRING" id="35570.A0A1I8PFX6"/>
<protein>
    <submittedName>
        <fullName evidence="1">Uncharacterized protein</fullName>
    </submittedName>
</protein>
<dbReference type="EnsemblMetazoa" id="SCAU007687-RA">
    <property type="protein sequence ID" value="SCAU007687-PA"/>
    <property type="gene ID" value="SCAU007687"/>
</dbReference>
<proteinExistence type="predicted"/>